<keyword evidence="2" id="KW-1185">Reference proteome</keyword>
<proteinExistence type="predicted"/>
<accession>A0A371F7C9</accession>
<evidence type="ECO:0000313" key="2">
    <source>
        <dbReference type="Proteomes" id="UP000257109"/>
    </source>
</evidence>
<comment type="caution">
    <text evidence="1">The sequence shown here is derived from an EMBL/GenBank/DDBJ whole genome shotgun (WGS) entry which is preliminary data.</text>
</comment>
<sequence>MASHRRGWKQIRVGGHDLCLISDIGLPVDFNTPEFDKYKGSICPRVHLAMYFQKMVAYIYDDKGNPQLVCQLGARAYQELQQDRPALVQVALERCGLHLRPTLHGGFLRVEEATYIHIDSPSTKLGVSVRADINYTTTEKELLAIVFALDKFHSVEVSIEEVGHEVETDSVDASPSRIRLGDKRQFALDKFHSYLLGSKIIIFFNHAALKFLFKKSDVKNSTWRLETKKVTDHLCRLKRVDPLPIREEFPDKKILAYKEKKHEIYAKYYIWDDPYLWRLSNDQIICRCIPDPEIQSVLHFCHSAFGGGHYGLSRIA</sequence>
<evidence type="ECO:0008006" key="3">
    <source>
        <dbReference type="Google" id="ProtNLM"/>
    </source>
</evidence>
<dbReference type="AlphaFoldDB" id="A0A371F7C9"/>
<protein>
    <recommendedName>
        <fullName evidence="3">Reverse transcriptase RNase H-like domain-containing protein</fullName>
    </recommendedName>
</protein>
<reference evidence="1" key="1">
    <citation type="submission" date="2018-05" db="EMBL/GenBank/DDBJ databases">
        <title>Draft genome of Mucuna pruriens seed.</title>
        <authorList>
            <person name="Nnadi N.E."/>
            <person name="Vos R."/>
            <person name="Hasami M.H."/>
            <person name="Devisetty U.K."/>
            <person name="Aguiy J.C."/>
        </authorList>
    </citation>
    <scope>NUCLEOTIDE SEQUENCE [LARGE SCALE GENOMIC DNA]</scope>
    <source>
        <strain evidence="1">JCA_2017</strain>
    </source>
</reference>
<name>A0A371F7C9_MUCPR</name>
<gene>
    <name evidence="1" type="ORF">CR513_46106</name>
</gene>
<dbReference type="Proteomes" id="UP000257109">
    <property type="component" value="Unassembled WGS sequence"/>
</dbReference>
<dbReference type="EMBL" id="QJKJ01010261">
    <property type="protein sequence ID" value="RDX74175.1"/>
    <property type="molecule type" value="Genomic_DNA"/>
</dbReference>
<evidence type="ECO:0000313" key="1">
    <source>
        <dbReference type="EMBL" id="RDX74175.1"/>
    </source>
</evidence>
<feature type="non-terminal residue" evidence="1">
    <location>
        <position position="1"/>
    </location>
</feature>
<organism evidence="1 2">
    <name type="scientific">Mucuna pruriens</name>
    <name type="common">Velvet bean</name>
    <name type="synonym">Dolichos pruriens</name>
    <dbReference type="NCBI Taxonomy" id="157652"/>
    <lineage>
        <taxon>Eukaryota</taxon>
        <taxon>Viridiplantae</taxon>
        <taxon>Streptophyta</taxon>
        <taxon>Embryophyta</taxon>
        <taxon>Tracheophyta</taxon>
        <taxon>Spermatophyta</taxon>
        <taxon>Magnoliopsida</taxon>
        <taxon>eudicotyledons</taxon>
        <taxon>Gunneridae</taxon>
        <taxon>Pentapetalae</taxon>
        <taxon>rosids</taxon>
        <taxon>fabids</taxon>
        <taxon>Fabales</taxon>
        <taxon>Fabaceae</taxon>
        <taxon>Papilionoideae</taxon>
        <taxon>50 kb inversion clade</taxon>
        <taxon>NPAAA clade</taxon>
        <taxon>indigoferoid/millettioid clade</taxon>
        <taxon>Phaseoleae</taxon>
        <taxon>Mucuna</taxon>
    </lineage>
</organism>